<feature type="domain" description="GGDEF" evidence="3">
    <location>
        <begin position="178"/>
        <end position="311"/>
    </location>
</feature>
<dbReference type="Gene3D" id="3.30.70.270">
    <property type="match status" value="1"/>
</dbReference>
<keyword evidence="5" id="KW-1185">Reference proteome</keyword>
<dbReference type="InterPro" id="IPR043128">
    <property type="entry name" value="Rev_trsase/Diguanyl_cyclase"/>
</dbReference>
<dbReference type="PROSITE" id="PS50883">
    <property type="entry name" value="EAL"/>
    <property type="match status" value="1"/>
</dbReference>
<dbReference type="FunFam" id="3.30.70.270:FF:000001">
    <property type="entry name" value="Diguanylate cyclase domain protein"/>
    <property type="match status" value="1"/>
</dbReference>
<dbReference type="CDD" id="cd00130">
    <property type="entry name" value="PAS"/>
    <property type="match status" value="1"/>
</dbReference>
<dbReference type="Gene3D" id="3.30.450.20">
    <property type="entry name" value="PAS domain"/>
    <property type="match status" value="1"/>
</dbReference>
<sequence length="454" mass="52179">MALNKCIDIDLTDVKQAQEQAMFREKMLETIFEAIPDLFFVMQEDGKILDYQASSSSSSNLYALPQQFIGSSMFDLLPDDVSSKFRKNISQALSQKQMVSFQYELTMPLGVVYFEARINHVSQYQQVMVIIRDITEQHKAEELIRKQAYYDNLTSLPNRFLALDRLSHMLFEAQRNKGHVAVLFIDLDNFKKVNDSFGHELGDKLLVKSAARLQQVIRKEDTIGRLGGDEFIVLLRGINSHYNAICIAEKLLKSFTSPFKIEGRELVLTMSIGVAMYPENGDTASDLLRNADTAMYQAKALGRNSYSFFTPQMNVVIQRRLAIEEQMQGALQRNEFELYYQPQLDVKNKHVTGAEALLRWYNPVLGNIPPDEFIPIAEHNGLIIPIGKFVIKQALQLLKKWQNQCLNKGQHHKYTMAVNLSPSQFRDTALLSFIEIFRENPLIDAKRFRWDESE</sequence>
<dbReference type="AlphaFoldDB" id="A0AAC9XZW8"/>
<dbReference type="InterPro" id="IPR035919">
    <property type="entry name" value="EAL_sf"/>
</dbReference>
<dbReference type="Pfam" id="PF00990">
    <property type="entry name" value="GGDEF"/>
    <property type="match status" value="1"/>
</dbReference>
<dbReference type="PROSITE" id="PS50887">
    <property type="entry name" value="GGDEF"/>
    <property type="match status" value="1"/>
</dbReference>
<dbReference type="KEGG" id="png:PNIG_b0640"/>
<dbReference type="CDD" id="cd01948">
    <property type="entry name" value="EAL"/>
    <property type="match status" value="1"/>
</dbReference>
<dbReference type="SMART" id="SM00052">
    <property type="entry name" value="EAL"/>
    <property type="match status" value="1"/>
</dbReference>
<dbReference type="NCBIfam" id="TIGR00229">
    <property type="entry name" value="sensory_box"/>
    <property type="match status" value="1"/>
</dbReference>
<dbReference type="InterPro" id="IPR001633">
    <property type="entry name" value="EAL_dom"/>
</dbReference>
<protein>
    <recommendedName>
        <fullName evidence="6">Cyclic di-GMP phosphodiesterase Gmr</fullName>
    </recommendedName>
</protein>
<dbReference type="InterPro" id="IPR052155">
    <property type="entry name" value="Biofilm_reg_signaling"/>
</dbReference>
<dbReference type="EMBL" id="CP011037">
    <property type="protein sequence ID" value="ASM56193.1"/>
    <property type="molecule type" value="Genomic_DNA"/>
</dbReference>
<dbReference type="InterPro" id="IPR029787">
    <property type="entry name" value="Nucleotide_cyclase"/>
</dbReference>
<reference evidence="4 5" key="1">
    <citation type="submission" date="2015-03" db="EMBL/GenBank/DDBJ databases">
        <authorList>
            <person name="Xie B.-B."/>
            <person name="Rong J.-C."/>
            <person name="Qin Q.-L."/>
            <person name="Zhang Y.-Z."/>
        </authorList>
    </citation>
    <scope>NUCLEOTIDE SEQUENCE [LARGE SCALE GENOMIC DNA]</scope>
    <source>
        <strain evidence="4 5">KMM 661</strain>
    </source>
</reference>
<dbReference type="PANTHER" id="PTHR44757:SF2">
    <property type="entry name" value="BIOFILM ARCHITECTURE MAINTENANCE PROTEIN MBAA"/>
    <property type="match status" value="1"/>
</dbReference>
<dbReference type="Proteomes" id="UP000198329">
    <property type="component" value="Chromosome II"/>
</dbReference>
<organism evidence="4 5">
    <name type="scientific">Pseudoalteromonas nigrifaciens</name>
    <dbReference type="NCBI Taxonomy" id="28109"/>
    <lineage>
        <taxon>Bacteria</taxon>
        <taxon>Pseudomonadati</taxon>
        <taxon>Pseudomonadota</taxon>
        <taxon>Gammaproteobacteria</taxon>
        <taxon>Alteromonadales</taxon>
        <taxon>Pseudoalteromonadaceae</taxon>
        <taxon>Pseudoalteromonas</taxon>
    </lineage>
</organism>
<gene>
    <name evidence="4" type="ORF">PNIG_b0640</name>
</gene>
<dbReference type="Gene3D" id="3.20.20.450">
    <property type="entry name" value="EAL domain"/>
    <property type="match status" value="1"/>
</dbReference>
<dbReference type="NCBIfam" id="TIGR00254">
    <property type="entry name" value="GGDEF"/>
    <property type="match status" value="1"/>
</dbReference>
<name>A0AAC9XZW8_9GAMM</name>
<dbReference type="InterPro" id="IPR013656">
    <property type="entry name" value="PAS_4"/>
</dbReference>
<evidence type="ECO:0000256" key="1">
    <source>
        <dbReference type="ARBA" id="ARBA00001946"/>
    </source>
</evidence>
<proteinExistence type="predicted"/>
<dbReference type="Pfam" id="PF00563">
    <property type="entry name" value="EAL"/>
    <property type="match status" value="1"/>
</dbReference>
<dbReference type="SMART" id="SM00267">
    <property type="entry name" value="GGDEF"/>
    <property type="match status" value="1"/>
</dbReference>
<dbReference type="PANTHER" id="PTHR44757">
    <property type="entry name" value="DIGUANYLATE CYCLASE DGCP"/>
    <property type="match status" value="1"/>
</dbReference>
<dbReference type="InterPro" id="IPR035965">
    <property type="entry name" value="PAS-like_dom_sf"/>
</dbReference>
<evidence type="ECO:0000313" key="4">
    <source>
        <dbReference type="EMBL" id="ASM56193.1"/>
    </source>
</evidence>
<comment type="cofactor">
    <cofactor evidence="1">
        <name>Mg(2+)</name>
        <dbReference type="ChEBI" id="CHEBI:18420"/>
    </cofactor>
</comment>
<dbReference type="CDD" id="cd01949">
    <property type="entry name" value="GGDEF"/>
    <property type="match status" value="1"/>
</dbReference>
<dbReference type="SUPFAM" id="SSF55785">
    <property type="entry name" value="PYP-like sensor domain (PAS domain)"/>
    <property type="match status" value="1"/>
</dbReference>
<evidence type="ECO:0000259" key="2">
    <source>
        <dbReference type="PROSITE" id="PS50883"/>
    </source>
</evidence>
<dbReference type="SUPFAM" id="SSF141868">
    <property type="entry name" value="EAL domain-like"/>
    <property type="match status" value="1"/>
</dbReference>
<dbReference type="Pfam" id="PF08448">
    <property type="entry name" value="PAS_4"/>
    <property type="match status" value="1"/>
</dbReference>
<dbReference type="GO" id="GO:0003824">
    <property type="term" value="F:catalytic activity"/>
    <property type="evidence" value="ECO:0007669"/>
    <property type="project" value="UniProtKB-ARBA"/>
</dbReference>
<accession>A0AAC9XZW8</accession>
<dbReference type="InterPro" id="IPR000160">
    <property type="entry name" value="GGDEF_dom"/>
</dbReference>
<evidence type="ECO:0000313" key="5">
    <source>
        <dbReference type="Proteomes" id="UP000198329"/>
    </source>
</evidence>
<feature type="domain" description="EAL" evidence="2">
    <location>
        <begin position="320"/>
        <end position="454"/>
    </location>
</feature>
<dbReference type="InterPro" id="IPR000014">
    <property type="entry name" value="PAS"/>
</dbReference>
<dbReference type="SUPFAM" id="SSF55073">
    <property type="entry name" value="Nucleotide cyclase"/>
    <property type="match status" value="1"/>
</dbReference>
<evidence type="ECO:0000259" key="3">
    <source>
        <dbReference type="PROSITE" id="PS50887"/>
    </source>
</evidence>
<evidence type="ECO:0008006" key="6">
    <source>
        <dbReference type="Google" id="ProtNLM"/>
    </source>
</evidence>